<evidence type="ECO:0000256" key="6">
    <source>
        <dbReference type="ARBA" id="ARBA00023032"/>
    </source>
</evidence>
<dbReference type="InterPro" id="IPR027417">
    <property type="entry name" value="P-loop_NTPase"/>
</dbReference>
<dbReference type="InterPro" id="IPR024765">
    <property type="entry name" value="TOBE-like"/>
</dbReference>
<dbReference type="PROSITE" id="PS00211">
    <property type="entry name" value="ABC_TRANSPORTER_1"/>
    <property type="match status" value="1"/>
</dbReference>
<dbReference type="SMART" id="SM00382">
    <property type="entry name" value="AAA"/>
    <property type="match status" value="1"/>
</dbReference>
<dbReference type="InterPro" id="IPR003439">
    <property type="entry name" value="ABC_transporter-like_ATP-bd"/>
</dbReference>
<evidence type="ECO:0000256" key="7">
    <source>
        <dbReference type="ARBA" id="ARBA00023136"/>
    </source>
</evidence>
<dbReference type="PANTHER" id="PTHR42781">
    <property type="entry name" value="SPERMIDINE/PUTRESCINE IMPORT ATP-BINDING PROTEIN POTA"/>
    <property type="match status" value="1"/>
</dbReference>
<dbReference type="GO" id="GO:0015419">
    <property type="term" value="F:ABC-type sulfate transporter activity"/>
    <property type="evidence" value="ECO:0007669"/>
    <property type="project" value="InterPro"/>
</dbReference>
<keyword evidence="3" id="KW-0547">Nucleotide-binding</keyword>
<feature type="domain" description="ABC transporter" evidence="8">
    <location>
        <begin position="3"/>
        <end position="237"/>
    </location>
</feature>
<dbReference type="OrthoDB" id="9802264at2"/>
<accession>A0A921P0K0</accession>
<organism evidence="9 10">
    <name type="scientific">Pseudoxanthomonas taiwanensis</name>
    <dbReference type="NCBI Taxonomy" id="176598"/>
    <lineage>
        <taxon>Bacteria</taxon>
        <taxon>Pseudomonadati</taxon>
        <taxon>Pseudomonadota</taxon>
        <taxon>Gammaproteobacteria</taxon>
        <taxon>Lysobacterales</taxon>
        <taxon>Lysobacteraceae</taxon>
        <taxon>Pseudoxanthomonas</taxon>
    </lineage>
</organism>
<dbReference type="Gene3D" id="3.40.50.300">
    <property type="entry name" value="P-loop containing nucleotide triphosphate hydrolases"/>
    <property type="match status" value="1"/>
</dbReference>
<dbReference type="PROSITE" id="PS50893">
    <property type="entry name" value="ABC_TRANSPORTER_2"/>
    <property type="match status" value="1"/>
</dbReference>
<dbReference type="InterPro" id="IPR050093">
    <property type="entry name" value="ABC_SmlMolc_Importer"/>
</dbReference>
<dbReference type="GO" id="GO:0043190">
    <property type="term" value="C:ATP-binding cassette (ABC) transporter complex"/>
    <property type="evidence" value="ECO:0007669"/>
    <property type="project" value="InterPro"/>
</dbReference>
<keyword evidence="2" id="KW-1003">Cell membrane</keyword>
<dbReference type="Proteomes" id="UP000717981">
    <property type="component" value="Unassembled WGS sequence"/>
</dbReference>
<proteinExistence type="predicted"/>
<reference evidence="9" key="1">
    <citation type="submission" date="2017-10" db="EMBL/GenBank/DDBJ databases">
        <title>Whole genome sequencing of members of genus Pseudoxanthomonas.</title>
        <authorList>
            <person name="Kumar S."/>
            <person name="Bansal K."/>
            <person name="Kaur A."/>
            <person name="Patil P."/>
            <person name="Sharma S."/>
            <person name="Patil P.B."/>
        </authorList>
    </citation>
    <scope>NUCLEOTIDE SEQUENCE</scope>
    <source>
        <strain evidence="9">DSM 22914</strain>
    </source>
</reference>
<dbReference type="AlphaFoldDB" id="A0A921P0K0"/>
<evidence type="ECO:0000259" key="8">
    <source>
        <dbReference type="PROSITE" id="PS50893"/>
    </source>
</evidence>
<dbReference type="Pfam" id="PF00005">
    <property type="entry name" value="ABC_tran"/>
    <property type="match status" value="1"/>
</dbReference>
<gene>
    <name evidence="9" type="ORF">CR938_08130</name>
</gene>
<dbReference type="GO" id="GO:0016887">
    <property type="term" value="F:ATP hydrolysis activity"/>
    <property type="evidence" value="ECO:0007669"/>
    <property type="project" value="InterPro"/>
</dbReference>
<dbReference type="RefSeq" id="WP_162124528.1">
    <property type="nucleotide sequence ID" value="NZ_PDWK01000033.1"/>
</dbReference>
<keyword evidence="10" id="KW-1185">Reference proteome</keyword>
<dbReference type="EMBL" id="PDWK01000033">
    <property type="protein sequence ID" value="KAF1688890.1"/>
    <property type="molecule type" value="Genomic_DNA"/>
</dbReference>
<name>A0A921P0K0_9GAMM</name>
<dbReference type="GO" id="GO:0005524">
    <property type="term" value="F:ATP binding"/>
    <property type="evidence" value="ECO:0007669"/>
    <property type="project" value="UniProtKB-KW"/>
</dbReference>
<dbReference type="SUPFAM" id="SSF52540">
    <property type="entry name" value="P-loop containing nucleoside triphosphate hydrolases"/>
    <property type="match status" value="1"/>
</dbReference>
<dbReference type="InterPro" id="IPR017871">
    <property type="entry name" value="ABC_transporter-like_CS"/>
</dbReference>
<keyword evidence="7" id="KW-0472">Membrane</keyword>
<dbReference type="SUPFAM" id="SSF50331">
    <property type="entry name" value="MOP-like"/>
    <property type="match status" value="1"/>
</dbReference>
<protein>
    <submittedName>
        <fullName evidence="9">Sulfate ABC transporter ATP-binding protein</fullName>
    </submittedName>
</protein>
<evidence type="ECO:0000313" key="9">
    <source>
        <dbReference type="EMBL" id="KAF1688890.1"/>
    </source>
</evidence>
<evidence type="ECO:0000256" key="1">
    <source>
        <dbReference type="ARBA" id="ARBA00022448"/>
    </source>
</evidence>
<dbReference type="PANTHER" id="PTHR42781:SF4">
    <property type="entry name" value="SPERMIDINE_PUTRESCINE IMPORT ATP-BINDING PROTEIN POTA"/>
    <property type="match status" value="1"/>
</dbReference>
<keyword evidence="4 9" id="KW-0067">ATP-binding</keyword>
<dbReference type="NCBIfam" id="TIGR00968">
    <property type="entry name" value="3a0106s01"/>
    <property type="match status" value="1"/>
</dbReference>
<dbReference type="FunFam" id="3.40.50.300:FF:000425">
    <property type="entry name" value="Probable ABC transporter, ATP-binding subunit"/>
    <property type="match status" value="1"/>
</dbReference>
<keyword evidence="5" id="KW-1278">Translocase</keyword>
<dbReference type="InterPro" id="IPR005666">
    <property type="entry name" value="Sulph_transpt1"/>
</dbReference>
<dbReference type="InterPro" id="IPR003593">
    <property type="entry name" value="AAA+_ATPase"/>
</dbReference>
<evidence type="ECO:0000256" key="2">
    <source>
        <dbReference type="ARBA" id="ARBA00022475"/>
    </source>
</evidence>
<evidence type="ECO:0000256" key="5">
    <source>
        <dbReference type="ARBA" id="ARBA00022967"/>
    </source>
</evidence>
<evidence type="ECO:0000256" key="4">
    <source>
        <dbReference type="ARBA" id="ARBA00022840"/>
    </source>
</evidence>
<keyword evidence="1" id="KW-0813">Transport</keyword>
<evidence type="ECO:0000313" key="10">
    <source>
        <dbReference type="Proteomes" id="UP000717981"/>
    </source>
</evidence>
<dbReference type="Pfam" id="PF12857">
    <property type="entry name" value="TOBE_3"/>
    <property type="match status" value="1"/>
</dbReference>
<comment type="caution">
    <text evidence="9">The sequence shown here is derived from an EMBL/GenBank/DDBJ whole genome shotgun (WGS) entry which is preliminary data.</text>
</comment>
<evidence type="ECO:0000256" key="3">
    <source>
        <dbReference type="ARBA" id="ARBA00022741"/>
    </source>
</evidence>
<dbReference type="GO" id="GO:0015697">
    <property type="term" value="P:quaternary ammonium group transport"/>
    <property type="evidence" value="ECO:0007669"/>
    <property type="project" value="UniProtKB-ARBA"/>
</dbReference>
<keyword evidence="6" id="KW-0764">Sulfate transport</keyword>
<sequence length="348" mass="37631">MKITIENLHKRFGGFAALEDINLEIREGELLALLGPSGSGKTTLLRVIAGLEHADAGRILFGGEDASRLRVQERRVGFVFQHYALFRHMTVAENIAFGLKVRRGRDRWPAARIAARVEELLSLVQLQGLGGRYPAQLSGGQRQRVALARALAIEPRVLLLDEPFGALDAQVRRDLRAWLRQLHVQTGLTTVFVTHDQEEALELADRVAILNGGRIEQLATPAEVYARPAPPFVSPFVGAVNRLRGRRAGGRIEVEGLALPATGGLPAGEEGEVDVYVRPEDLRPGEGGWEAVVVGAQRSGPRLRVRARLGGGQGQEVEVELPVDAAGAHPPGSRLGLVPVRYGAFASA</sequence>
<dbReference type="InterPro" id="IPR008995">
    <property type="entry name" value="Mo/tungstate-bd_C_term_dom"/>
</dbReference>